<dbReference type="Proteomes" id="UP001497535">
    <property type="component" value="Unassembled WGS sequence"/>
</dbReference>
<comment type="caution">
    <text evidence="1">The sequence shown here is derived from an EMBL/GenBank/DDBJ whole genome shotgun (WGS) entry which is preliminary data.</text>
</comment>
<keyword evidence="2" id="KW-1185">Reference proteome</keyword>
<sequence length="155" mass="17949">MKQGDIRSFFKCPQTTSRQDENQSVIEIVDEFEGIYLSDSSDHEEISEEEALRIPKRLPKIYRNQPLDQNDIGLFVGKSGPLDDNEKLKVLNCWGPPSNYTAPPVFQAAQNRFFQQSWLKKNELMAYSHMEVGLFCRICVAFHWGRKEIGKGLYM</sequence>
<evidence type="ECO:0000313" key="2">
    <source>
        <dbReference type="Proteomes" id="UP001497535"/>
    </source>
</evidence>
<evidence type="ECO:0000313" key="1">
    <source>
        <dbReference type="EMBL" id="CAK5085535.1"/>
    </source>
</evidence>
<proteinExistence type="predicted"/>
<accession>A0ACB1A2K7</accession>
<dbReference type="EMBL" id="CAVMJV010000057">
    <property type="protein sequence ID" value="CAK5085535.1"/>
    <property type="molecule type" value="Genomic_DNA"/>
</dbReference>
<reference evidence="1" key="1">
    <citation type="submission" date="2023-11" db="EMBL/GenBank/DDBJ databases">
        <authorList>
            <person name="Poullet M."/>
        </authorList>
    </citation>
    <scope>NUCLEOTIDE SEQUENCE</scope>
    <source>
        <strain evidence="1">E1834</strain>
    </source>
</reference>
<organism evidence="1 2">
    <name type="scientific">Meloidogyne enterolobii</name>
    <name type="common">Root-knot nematode worm</name>
    <name type="synonym">Meloidogyne mayaguensis</name>
    <dbReference type="NCBI Taxonomy" id="390850"/>
    <lineage>
        <taxon>Eukaryota</taxon>
        <taxon>Metazoa</taxon>
        <taxon>Ecdysozoa</taxon>
        <taxon>Nematoda</taxon>
        <taxon>Chromadorea</taxon>
        <taxon>Rhabditida</taxon>
        <taxon>Tylenchina</taxon>
        <taxon>Tylenchomorpha</taxon>
        <taxon>Tylenchoidea</taxon>
        <taxon>Meloidogynidae</taxon>
        <taxon>Meloidogyninae</taxon>
        <taxon>Meloidogyne</taxon>
    </lineage>
</organism>
<gene>
    <name evidence="1" type="ORF">MENTE1834_LOCUS32992</name>
</gene>
<name>A0ACB1A2K7_MELEN</name>
<protein>
    <submittedName>
        <fullName evidence="1">Uncharacterized protein</fullName>
    </submittedName>
</protein>